<gene>
    <name evidence="7" type="ORF">O6P43_031889</name>
</gene>
<evidence type="ECO:0000256" key="4">
    <source>
        <dbReference type="PIRSR" id="PIRSR005739-1"/>
    </source>
</evidence>
<reference evidence="7" key="1">
    <citation type="journal article" date="2023" name="Science">
        <title>Elucidation of the pathway for biosynthesis of saponin adjuvants from the soapbark tree.</title>
        <authorList>
            <person name="Reed J."/>
            <person name="Orme A."/>
            <person name="El-Demerdash A."/>
            <person name="Owen C."/>
            <person name="Martin L.B.B."/>
            <person name="Misra R.C."/>
            <person name="Kikuchi S."/>
            <person name="Rejzek M."/>
            <person name="Martin A.C."/>
            <person name="Harkess A."/>
            <person name="Leebens-Mack J."/>
            <person name="Louveau T."/>
            <person name="Stephenson M.J."/>
            <person name="Osbourn A."/>
        </authorList>
    </citation>
    <scope>NUCLEOTIDE SEQUENCE</scope>
    <source>
        <strain evidence="7">S10</strain>
    </source>
</reference>
<dbReference type="KEGG" id="qsa:O6P43_031889"/>
<dbReference type="InterPro" id="IPR029063">
    <property type="entry name" value="SAM-dependent_MTases_sf"/>
</dbReference>
<dbReference type="FunFam" id="1.10.10.10:FF:000213">
    <property type="entry name" value="Coniferyl alcohol 9-O-methyltransferase"/>
    <property type="match status" value="1"/>
</dbReference>
<keyword evidence="2" id="KW-0808">Transferase</keyword>
<keyword evidence="1" id="KW-0489">Methyltransferase</keyword>
<dbReference type="FunFam" id="3.40.50.150:FF:000206">
    <property type="entry name" value="O-methyltransferase ZRP4"/>
    <property type="match status" value="1"/>
</dbReference>
<evidence type="ECO:0000259" key="6">
    <source>
        <dbReference type="Pfam" id="PF08100"/>
    </source>
</evidence>
<evidence type="ECO:0000313" key="7">
    <source>
        <dbReference type="EMBL" id="KAJ7947034.1"/>
    </source>
</evidence>
<dbReference type="InterPro" id="IPR012967">
    <property type="entry name" value="COMT_dimerisation"/>
</dbReference>
<dbReference type="InterPro" id="IPR016461">
    <property type="entry name" value="COMT-like"/>
</dbReference>
<dbReference type="EMBL" id="JARAOO010000013">
    <property type="protein sequence ID" value="KAJ7947034.1"/>
    <property type="molecule type" value="Genomic_DNA"/>
</dbReference>
<accession>A0AAD7KVW5</accession>
<dbReference type="GO" id="GO:0008171">
    <property type="term" value="F:O-methyltransferase activity"/>
    <property type="evidence" value="ECO:0007669"/>
    <property type="project" value="InterPro"/>
</dbReference>
<feature type="domain" description="O-methyltransferase dimerisation" evidence="6">
    <location>
        <begin position="21"/>
        <end position="111"/>
    </location>
</feature>
<evidence type="ECO:0000259" key="5">
    <source>
        <dbReference type="Pfam" id="PF00891"/>
    </source>
</evidence>
<feature type="domain" description="O-methyltransferase C-terminal" evidence="5">
    <location>
        <begin position="280"/>
        <end position="365"/>
    </location>
</feature>
<dbReference type="InterPro" id="IPR001077">
    <property type="entry name" value="COMT_C"/>
</dbReference>
<dbReference type="InterPro" id="IPR036388">
    <property type="entry name" value="WH-like_DNA-bd_sf"/>
</dbReference>
<evidence type="ECO:0000256" key="3">
    <source>
        <dbReference type="ARBA" id="ARBA00022691"/>
    </source>
</evidence>
<protein>
    <submittedName>
        <fullName evidence="7">O-methyltransferase</fullName>
    </submittedName>
</protein>
<keyword evidence="8" id="KW-1185">Reference proteome</keyword>
<dbReference type="GO" id="GO:0009701">
    <property type="term" value="P:isoflavonoid phytoalexin biosynthetic process"/>
    <property type="evidence" value="ECO:0007669"/>
    <property type="project" value="UniProtKB-ARBA"/>
</dbReference>
<dbReference type="GO" id="GO:0046983">
    <property type="term" value="F:protein dimerization activity"/>
    <property type="evidence" value="ECO:0007669"/>
    <property type="project" value="InterPro"/>
</dbReference>
<dbReference type="SUPFAM" id="SSF46785">
    <property type="entry name" value="Winged helix' DNA-binding domain"/>
    <property type="match status" value="1"/>
</dbReference>
<dbReference type="Pfam" id="PF00891">
    <property type="entry name" value="Methyltransf_2"/>
    <property type="match status" value="2"/>
</dbReference>
<feature type="domain" description="O-methyltransferase C-terminal" evidence="5">
    <location>
        <begin position="134"/>
        <end position="260"/>
    </location>
</feature>
<dbReference type="PROSITE" id="PS51683">
    <property type="entry name" value="SAM_OMT_II"/>
    <property type="match status" value="1"/>
</dbReference>
<dbReference type="InterPro" id="IPR036390">
    <property type="entry name" value="WH_DNA-bd_sf"/>
</dbReference>
<sequence length="384" mass="43449">MDPIQENEASEIFQAQTHLYKHMFNFVSSMTLRCAVQLGIPDIIDNHGQPITLPELVLALQVDQTKTSHLQRLMRLLVHNGFFGITKVHDDSREEKEAYVLTPPSKLLLKSKVPCLSSVIVGTLGQRPLSPHNSLRDWFYGKELTPYETALGIGFWDLFSQKPEVRNVFNETMENDSQMITLALHDLKPIFNGLGSIVDVGGGSGTLGRIISEAFSQLKCIVFDLPHVVANLQGSEKLTYVGGDMFQSIPPADAVILKIINILIQSNELVTFLISFLHIYLAQWILHDWGDEDCIKILQKCREAILSKCVGGKVIIIDIVINENEDGHELTELKLFYDIQMMAQVNGKVRNEKEWEKLFLEAGFRHYKITPNIFGFRSLIEVYP</sequence>
<dbReference type="AlphaFoldDB" id="A0AAD7KVW5"/>
<evidence type="ECO:0000313" key="8">
    <source>
        <dbReference type="Proteomes" id="UP001163823"/>
    </source>
</evidence>
<keyword evidence="3" id="KW-0949">S-adenosyl-L-methionine</keyword>
<dbReference type="Gene3D" id="3.40.50.150">
    <property type="entry name" value="Vaccinia Virus protein VP39"/>
    <property type="match status" value="1"/>
</dbReference>
<dbReference type="PIRSF" id="PIRSF005739">
    <property type="entry name" value="O-mtase"/>
    <property type="match status" value="1"/>
</dbReference>
<comment type="caution">
    <text evidence="7">The sequence shown here is derived from an EMBL/GenBank/DDBJ whole genome shotgun (WGS) entry which is preliminary data.</text>
</comment>
<dbReference type="PANTHER" id="PTHR11746">
    <property type="entry name" value="O-METHYLTRANSFERASE"/>
    <property type="match status" value="1"/>
</dbReference>
<dbReference type="Proteomes" id="UP001163823">
    <property type="component" value="Chromosome 13"/>
</dbReference>
<evidence type="ECO:0000256" key="1">
    <source>
        <dbReference type="ARBA" id="ARBA00022603"/>
    </source>
</evidence>
<dbReference type="GO" id="GO:0030746">
    <property type="term" value="F:isoflavone 4'-O-methyltransferase activity"/>
    <property type="evidence" value="ECO:0007669"/>
    <property type="project" value="UniProtKB-ARBA"/>
</dbReference>
<organism evidence="7 8">
    <name type="scientific">Quillaja saponaria</name>
    <name type="common">Soap bark tree</name>
    <dbReference type="NCBI Taxonomy" id="32244"/>
    <lineage>
        <taxon>Eukaryota</taxon>
        <taxon>Viridiplantae</taxon>
        <taxon>Streptophyta</taxon>
        <taxon>Embryophyta</taxon>
        <taxon>Tracheophyta</taxon>
        <taxon>Spermatophyta</taxon>
        <taxon>Magnoliopsida</taxon>
        <taxon>eudicotyledons</taxon>
        <taxon>Gunneridae</taxon>
        <taxon>Pentapetalae</taxon>
        <taxon>rosids</taxon>
        <taxon>fabids</taxon>
        <taxon>Fabales</taxon>
        <taxon>Quillajaceae</taxon>
        <taxon>Quillaja</taxon>
    </lineage>
</organism>
<proteinExistence type="predicted"/>
<evidence type="ECO:0000256" key="2">
    <source>
        <dbReference type="ARBA" id="ARBA00022679"/>
    </source>
</evidence>
<dbReference type="GO" id="GO:0032259">
    <property type="term" value="P:methylation"/>
    <property type="evidence" value="ECO:0007669"/>
    <property type="project" value="UniProtKB-KW"/>
</dbReference>
<dbReference type="SUPFAM" id="SSF53335">
    <property type="entry name" value="S-adenosyl-L-methionine-dependent methyltransferases"/>
    <property type="match status" value="1"/>
</dbReference>
<name>A0AAD7KVW5_QUISA</name>
<feature type="active site" description="Proton acceptor" evidence="4">
    <location>
        <position position="287"/>
    </location>
</feature>
<dbReference type="Gene3D" id="1.10.10.10">
    <property type="entry name" value="Winged helix-like DNA-binding domain superfamily/Winged helix DNA-binding domain"/>
    <property type="match status" value="1"/>
</dbReference>
<dbReference type="Pfam" id="PF08100">
    <property type="entry name" value="Dimerisation"/>
    <property type="match status" value="1"/>
</dbReference>